<accession>A0A9W8ZGY8</accession>
<feature type="region of interest" description="Disordered" evidence="2">
    <location>
        <begin position="1"/>
        <end position="32"/>
    </location>
</feature>
<reference evidence="3" key="1">
    <citation type="submission" date="2022-10" db="EMBL/GenBank/DDBJ databases">
        <title>Tapping the CABI collections for fungal endophytes: first genome assemblies for Collariella, Neodidymelliopsis, Ascochyta clinopodiicola, Didymella pomorum, Didymosphaeria variabile, Neocosmospora piperis and Neocucurbitaria cava.</title>
        <authorList>
            <person name="Hill R."/>
        </authorList>
    </citation>
    <scope>NUCLEOTIDE SEQUENCE</scope>
    <source>
        <strain evidence="3">IMI 355091</strain>
    </source>
</reference>
<gene>
    <name evidence="3" type="ORF">N0V91_003155</name>
</gene>
<evidence type="ECO:0000256" key="1">
    <source>
        <dbReference type="SAM" id="Coils"/>
    </source>
</evidence>
<protein>
    <submittedName>
        <fullName evidence="3">Uncharacterized protein</fullName>
    </submittedName>
</protein>
<dbReference type="Proteomes" id="UP001140510">
    <property type="component" value="Unassembled WGS sequence"/>
</dbReference>
<feature type="compositionally biased region" description="Polar residues" evidence="2">
    <location>
        <begin position="10"/>
        <end position="23"/>
    </location>
</feature>
<dbReference type="OrthoDB" id="10514191at2759"/>
<feature type="coiled-coil region" evidence="1">
    <location>
        <begin position="53"/>
        <end position="80"/>
    </location>
</feature>
<comment type="caution">
    <text evidence="3">The sequence shown here is derived from an EMBL/GenBank/DDBJ whole genome shotgun (WGS) entry which is preliminary data.</text>
</comment>
<keyword evidence="4" id="KW-1185">Reference proteome</keyword>
<name>A0A9W8ZGY8_9PLEO</name>
<dbReference type="EMBL" id="JAPEVA010000015">
    <property type="protein sequence ID" value="KAJ4408504.1"/>
    <property type="molecule type" value="Genomic_DNA"/>
</dbReference>
<proteinExistence type="predicted"/>
<sequence length="138" mass="15546">MDSSTHKLQLEPSNSYASSQVPSPSTPDPEPSIAVSQQFITLLARGSPSLHEAADMAAAIFALETELDRLRRREQEMKIATVQAFEKDVKHIMKTYKETLNLLGDEHARRWVSERAPEELRKLDEVIRVVEGMEGDQS</sequence>
<organism evidence="3 4">
    <name type="scientific">Didymella pomorum</name>
    <dbReference type="NCBI Taxonomy" id="749634"/>
    <lineage>
        <taxon>Eukaryota</taxon>
        <taxon>Fungi</taxon>
        <taxon>Dikarya</taxon>
        <taxon>Ascomycota</taxon>
        <taxon>Pezizomycotina</taxon>
        <taxon>Dothideomycetes</taxon>
        <taxon>Pleosporomycetidae</taxon>
        <taxon>Pleosporales</taxon>
        <taxon>Pleosporineae</taxon>
        <taxon>Didymellaceae</taxon>
        <taxon>Didymella</taxon>
    </lineage>
</organism>
<evidence type="ECO:0000256" key="2">
    <source>
        <dbReference type="SAM" id="MobiDB-lite"/>
    </source>
</evidence>
<dbReference type="AlphaFoldDB" id="A0A9W8ZGY8"/>
<keyword evidence="1" id="KW-0175">Coiled coil</keyword>
<evidence type="ECO:0000313" key="3">
    <source>
        <dbReference type="EMBL" id="KAJ4408504.1"/>
    </source>
</evidence>
<evidence type="ECO:0000313" key="4">
    <source>
        <dbReference type="Proteomes" id="UP001140510"/>
    </source>
</evidence>